<evidence type="ECO:0000256" key="3">
    <source>
        <dbReference type="ARBA" id="ARBA00023295"/>
    </source>
</evidence>
<dbReference type="GO" id="GO:0005975">
    <property type="term" value="P:carbohydrate metabolic process"/>
    <property type="evidence" value="ECO:0007669"/>
    <property type="project" value="InterPro"/>
</dbReference>
<protein>
    <submittedName>
        <fullName evidence="5">Glycosyl hydrolases family 43</fullName>
    </submittedName>
</protein>
<dbReference type="eggNOG" id="COG3507">
    <property type="taxonomic scope" value="Bacteria"/>
</dbReference>
<dbReference type="CDD" id="cd18825">
    <property type="entry name" value="GH43_CtGH43-like"/>
    <property type="match status" value="1"/>
</dbReference>
<sequence>MIQQKAPIVLIIISSWMAVFLLQSCGRKQTNEKPSFYNAFHPGKKWFDTDSVHINAHGGGILWYNGIYYWFGEHKTAGKGGNTALVGIRCYSSKDLYNWKNEGIALAVDDDPESDIAKGCVMERPKVIYNKKTAKFVMWFHLELKGQGYSSARTGVAVSDNITGPYRYLRSYRPNAGILPMNVPEELLKMRFREDLKWWTPEWREAVHKGLFVQRDFEQGQMSRDMTLFVDDDGTAYHIHASEENLTLHISKLSEDYTSFSNKWVRVLPGGHNEAPAMFKYNNKYFLLTSGCTGWEPNAARSFVAKSIWGPWEPLGNPCVGKDAEITFYSQSTYVLQLQDKDNAFIFMADRWVPQNPIDGRYVWLPLRFEGERPVIKWQNDWDLSLFD</sequence>
<organism evidence="5 6">
    <name type="scientific">Thermophagus xiamenensis</name>
    <dbReference type="NCBI Taxonomy" id="385682"/>
    <lineage>
        <taxon>Bacteria</taxon>
        <taxon>Pseudomonadati</taxon>
        <taxon>Bacteroidota</taxon>
        <taxon>Bacteroidia</taxon>
        <taxon>Marinilabiliales</taxon>
        <taxon>Marinilabiliaceae</taxon>
        <taxon>Thermophagus</taxon>
    </lineage>
</organism>
<accession>A0A1I2AVS6</accession>
<gene>
    <name evidence="5" type="ORF">SAMN05444380_1125</name>
</gene>
<dbReference type="GO" id="GO:0004553">
    <property type="term" value="F:hydrolase activity, hydrolyzing O-glycosyl compounds"/>
    <property type="evidence" value="ECO:0007669"/>
    <property type="project" value="InterPro"/>
</dbReference>
<dbReference type="AlphaFoldDB" id="A0A1I2AVS6"/>
<dbReference type="Gene3D" id="2.115.10.20">
    <property type="entry name" value="Glycosyl hydrolase domain, family 43"/>
    <property type="match status" value="1"/>
</dbReference>
<dbReference type="InterPro" id="IPR023296">
    <property type="entry name" value="Glyco_hydro_beta-prop_sf"/>
</dbReference>
<dbReference type="InParanoid" id="A0A1I2AVS6"/>
<evidence type="ECO:0000256" key="2">
    <source>
        <dbReference type="ARBA" id="ARBA00022801"/>
    </source>
</evidence>
<dbReference type="PANTHER" id="PTHR22925:SF3">
    <property type="entry name" value="GLYCOSYL HYDROLASE FAMILY PROTEIN 43"/>
    <property type="match status" value="1"/>
</dbReference>
<keyword evidence="2 4" id="KW-0378">Hydrolase</keyword>
<reference evidence="5 6" key="1">
    <citation type="submission" date="2016-10" db="EMBL/GenBank/DDBJ databases">
        <authorList>
            <person name="de Groot N.N."/>
        </authorList>
    </citation>
    <scope>NUCLEOTIDE SEQUENCE [LARGE SCALE GENOMIC DNA]</scope>
    <source>
        <strain evidence="5 6">DSM 19012</strain>
    </source>
</reference>
<keyword evidence="6" id="KW-1185">Reference proteome</keyword>
<keyword evidence="3 4" id="KW-0326">Glycosidase</keyword>
<evidence type="ECO:0000313" key="5">
    <source>
        <dbReference type="EMBL" id="SFE47718.1"/>
    </source>
</evidence>
<comment type="similarity">
    <text evidence="1 4">Belongs to the glycosyl hydrolase 43 family.</text>
</comment>
<dbReference type="STRING" id="385682.SAMN05444380_1125"/>
<name>A0A1I2AVS6_9BACT</name>
<dbReference type="EMBL" id="FONA01000012">
    <property type="protein sequence ID" value="SFE47718.1"/>
    <property type="molecule type" value="Genomic_DNA"/>
</dbReference>
<evidence type="ECO:0000256" key="4">
    <source>
        <dbReference type="RuleBase" id="RU361187"/>
    </source>
</evidence>
<dbReference type="PANTHER" id="PTHR22925">
    <property type="entry name" value="GLYCOSYL HYDROLASE 43 FAMILY MEMBER"/>
    <property type="match status" value="1"/>
</dbReference>
<dbReference type="Proteomes" id="UP000181976">
    <property type="component" value="Unassembled WGS sequence"/>
</dbReference>
<evidence type="ECO:0000313" key="6">
    <source>
        <dbReference type="Proteomes" id="UP000181976"/>
    </source>
</evidence>
<dbReference type="Pfam" id="PF04616">
    <property type="entry name" value="Glyco_hydro_43"/>
    <property type="match status" value="1"/>
</dbReference>
<dbReference type="SUPFAM" id="SSF75005">
    <property type="entry name" value="Arabinanase/levansucrase/invertase"/>
    <property type="match status" value="1"/>
</dbReference>
<dbReference type="InterPro" id="IPR006710">
    <property type="entry name" value="Glyco_hydro_43"/>
</dbReference>
<dbReference type="RefSeq" id="WP_010527437.1">
    <property type="nucleotide sequence ID" value="NZ_AFSL01000044.1"/>
</dbReference>
<evidence type="ECO:0000256" key="1">
    <source>
        <dbReference type="ARBA" id="ARBA00009865"/>
    </source>
</evidence>
<proteinExistence type="inferred from homology"/>
<dbReference type="PROSITE" id="PS51257">
    <property type="entry name" value="PROKAR_LIPOPROTEIN"/>
    <property type="match status" value="1"/>
</dbReference>